<keyword evidence="2" id="KW-1185">Reference proteome</keyword>
<dbReference type="GO" id="GO:0003677">
    <property type="term" value="F:DNA binding"/>
    <property type="evidence" value="ECO:0007669"/>
    <property type="project" value="InterPro"/>
</dbReference>
<protein>
    <submittedName>
        <fullName evidence="1">Helix-turn-helix transcriptional regulator</fullName>
    </submittedName>
</protein>
<name>A0A5B8FV85_9RHOB</name>
<accession>A0A5B8FV85</accession>
<evidence type="ECO:0000313" key="1">
    <source>
        <dbReference type="EMBL" id="QDL91010.1"/>
    </source>
</evidence>
<organism evidence="1 2">
    <name type="scientific">Paroceanicella profunda</name>
    <dbReference type="NCBI Taxonomy" id="2579971"/>
    <lineage>
        <taxon>Bacteria</taxon>
        <taxon>Pseudomonadati</taxon>
        <taxon>Pseudomonadota</taxon>
        <taxon>Alphaproteobacteria</taxon>
        <taxon>Rhodobacterales</taxon>
        <taxon>Paracoccaceae</taxon>
        <taxon>Paroceanicella</taxon>
    </lineage>
</organism>
<dbReference type="AlphaFoldDB" id="A0A5B8FV85"/>
<sequence length="81" mass="8340">MFKGQVKAGRTLAGLSQAELCEMADIPLITLRRIEGRPDHAGKVSAEVEAKVRKALEAAGVQFLDAGQVASGPGVAVKPAG</sequence>
<proteinExistence type="predicted"/>
<dbReference type="EMBL" id="CP040818">
    <property type="protein sequence ID" value="QDL91010.1"/>
    <property type="molecule type" value="Genomic_DNA"/>
</dbReference>
<gene>
    <name evidence="1" type="ORF">FDP22_03935</name>
</gene>
<dbReference type="Proteomes" id="UP000305888">
    <property type="component" value="Chromosome"/>
</dbReference>
<dbReference type="Gene3D" id="1.10.260.40">
    <property type="entry name" value="lambda repressor-like DNA-binding domains"/>
    <property type="match status" value="1"/>
</dbReference>
<dbReference type="InterPro" id="IPR010982">
    <property type="entry name" value="Lambda_DNA-bd_dom_sf"/>
</dbReference>
<evidence type="ECO:0000313" key="2">
    <source>
        <dbReference type="Proteomes" id="UP000305888"/>
    </source>
</evidence>
<dbReference type="RefSeq" id="WP_138578447.1">
    <property type="nucleotide sequence ID" value="NZ_CP040818.1"/>
</dbReference>
<dbReference type="OrthoDB" id="7206663at2"/>
<reference evidence="1 2" key="1">
    <citation type="submission" date="2019-06" db="EMBL/GenBank/DDBJ databases">
        <title>Genome sequence of Rhodobacteraceae bacterium D4M1.</title>
        <authorList>
            <person name="Cao J."/>
        </authorList>
    </citation>
    <scope>NUCLEOTIDE SEQUENCE [LARGE SCALE GENOMIC DNA]</scope>
    <source>
        <strain evidence="1 2">D4M1</strain>
    </source>
</reference>
<dbReference type="KEGG" id="ppru:FDP22_03935"/>